<dbReference type="Pfam" id="PF03462">
    <property type="entry name" value="PCRF"/>
    <property type="match status" value="1"/>
</dbReference>
<sequence length="291" mass="32336">MGSQVKNLSEQLEEARSLLTSDDMSMRSLAQEEIDKLKALMGETLHSNNDVIVEIRAGAGGDEAELFGAQCARMYQHYSEQKGWCFSVIDQTKSELNGIKSFTAEIQGAGVADILIHESGVHRVQRIPATEKKGRVHTSTITVAVLPVVEEKEYVITADDLRVDVYRAQGHGGQGVNTTDSAVRITHIPTGLVVTCQDERSQIKNRAKALKVLRAKLAIAHTALGNKEQSDTRRNQIGTGDRSEKIRTYNFPQDRITDHRLKKSWSRIEKIMDGDLDPIVCALQKRTDSEQ</sequence>
<comment type="similarity">
    <text evidence="1">Belongs to the prokaryotic/mitochondrial release factor family.</text>
</comment>
<dbReference type="AlphaFoldDB" id="A0A2M6R825"/>
<evidence type="ECO:0000256" key="1">
    <source>
        <dbReference type="ARBA" id="ARBA00010835"/>
    </source>
</evidence>
<feature type="region of interest" description="Disordered" evidence="4">
    <location>
        <begin position="226"/>
        <end position="246"/>
    </location>
</feature>
<organism evidence="6 7">
    <name type="scientific">Candidatus Berkelbacteria bacterium CG10_big_fil_rev_8_21_14_0_10_43_14</name>
    <dbReference type="NCBI Taxonomy" id="1974515"/>
    <lineage>
        <taxon>Bacteria</taxon>
        <taxon>Candidatus Berkelbacteria</taxon>
    </lineage>
</organism>
<dbReference type="PANTHER" id="PTHR43804:SF7">
    <property type="entry name" value="LD18447P"/>
    <property type="match status" value="1"/>
</dbReference>
<proteinExistence type="inferred from homology"/>
<reference evidence="7" key="1">
    <citation type="submission" date="2017-09" db="EMBL/GenBank/DDBJ databases">
        <title>Depth-based differentiation of microbial function through sediment-hosted aquifers and enrichment of novel symbionts in the deep terrestrial subsurface.</title>
        <authorList>
            <person name="Probst A.J."/>
            <person name="Ladd B."/>
            <person name="Jarett J.K."/>
            <person name="Geller-Mcgrath D.E."/>
            <person name="Sieber C.M.K."/>
            <person name="Emerson J.B."/>
            <person name="Anantharaman K."/>
            <person name="Thomas B.C."/>
            <person name="Malmstrom R."/>
            <person name="Stieglmeier M."/>
            <person name="Klingl A."/>
            <person name="Woyke T."/>
            <person name="Ryan C.M."/>
            <person name="Banfield J.F."/>
        </authorList>
    </citation>
    <scope>NUCLEOTIDE SEQUENCE [LARGE SCALE GENOMIC DNA]</scope>
</reference>
<evidence type="ECO:0000313" key="7">
    <source>
        <dbReference type="Proteomes" id="UP000231162"/>
    </source>
</evidence>
<dbReference type="Gene3D" id="3.30.160.20">
    <property type="match status" value="1"/>
</dbReference>
<evidence type="ECO:0000256" key="3">
    <source>
        <dbReference type="ARBA" id="ARBA00022917"/>
    </source>
</evidence>
<comment type="caution">
    <text evidence="6">The sequence shown here is derived from an EMBL/GenBank/DDBJ whole genome shotgun (WGS) entry which is preliminary data.</text>
</comment>
<dbReference type="InterPro" id="IPR005139">
    <property type="entry name" value="PCRF"/>
</dbReference>
<feature type="domain" description="Prokaryotic-type class I peptide chain release factors" evidence="5">
    <location>
        <begin position="167"/>
        <end position="183"/>
    </location>
</feature>
<dbReference type="Gene3D" id="3.30.70.1660">
    <property type="match status" value="2"/>
</dbReference>
<dbReference type="PANTHER" id="PTHR43804">
    <property type="entry name" value="LD18447P"/>
    <property type="match status" value="1"/>
</dbReference>
<dbReference type="Pfam" id="PF00472">
    <property type="entry name" value="RF-1"/>
    <property type="match status" value="1"/>
</dbReference>
<dbReference type="GO" id="GO:0005737">
    <property type="term" value="C:cytoplasm"/>
    <property type="evidence" value="ECO:0007669"/>
    <property type="project" value="UniProtKB-ARBA"/>
</dbReference>
<dbReference type="InterPro" id="IPR050057">
    <property type="entry name" value="Prokaryotic/Mito_RF"/>
</dbReference>
<dbReference type="Proteomes" id="UP000231162">
    <property type="component" value="Unassembled WGS sequence"/>
</dbReference>
<dbReference type="FunFam" id="3.30.160.20:FF:000004">
    <property type="entry name" value="Peptide chain release factor 1"/>
    <property type="match status" value="1"/>
</dbReference>
<dbReference type="InterPro" id="IPR045853">
    <property type="entry name" value="Pep_chain_release_fac_I_sf"/>
</dbReference>
<protein>
    <submittedName>
        <fullName evidence="6">Peptide chain release factor 1</fullName>
    </submittedName>
</protein>
<evidence type="ECO:0000256" key="2">
    <source>
        <dbReference type="ARBA" id="ARBA00022481"/>
    </source>
</evidence>
<dbReference type="SUPFAM" id="SSF75620">
    <property type="entry name" value="Release factor"/>
    <property type="match status" value="1"/>
</dbReference>
<name>A0A2M6R825_9BACT</name>
<dbReference type="EMBL" id="PEZX01000041">
    <property type="protein sequence ID" value="PIS06699.1"/>
    <property type="molecule type" value="Genomic_DNA"/>
</dbReference>
<keyword evidence="3" id="KW-0648">Protein biosynthesis</keyword>
<dbReference type="InterPro" id="IPR000352">
    <property type="entry name" value="Pep_chain_release_fac_I"/>
</dbReference>
<evidence type="ECO:0000256" key="4">
    <source>
        <dbReference type="SAM" id="MobiDB-lite"/>
    </source>
</evidence>
<keyword evidence="2" id="KW-0488">Methylation</keyword>
<accession>A0A2M6R825</accession>
<dbReference type="GO" id="GO:0003747">
    <property type="term" value="F:translation release factor activity"/>
    <property type="evidence" value="ECO:0007669"/>
    <property type="project" value="InterPro"/>
</dbReference>
<evidence type="ECO:0000313" key="6">
    <source>
        <dbReference type="EMBL" id="PIS06699.1"/>
    </source>
</evidence>
<gene>
    <name evidence="6" type="ORF">COT79_03315</name>
</gene>
<dbReference type="SMART" id="SM00937">
    <property type="entry name" value="PCRF"/>
    <property type="match status" value="1"/>
</dbReference>
<evidence type="ECO:0000259" key="5">
    <source>
        <dbReference type="PROSITE" id="PS00745"/>
    </source>
</evidence>
<dbReference type="PROSITE" id="PS00745">
    <property type="entry name" value="RF_PROK_I"/>
    <property type="match status" value="1"/>
</dbReference>